<evidence type="ECO:0000313" key="4">
    <source>
        <dbReference type="Proteomes" id="UP001530315"/>
    </source>
</evidence>
<dbReference type="PANTHER" id="PTHR43268">
    <property type="entry name" value="THIOSULFATE SULFURTRANSFERASE/RHODANESE-LIKE DOMAIN-CONTAINING PROTEIN 2"/>
    <property type="match status" value="1"/>
</dbReference>
<feature type="region of interest" description="Disordered" evidence="1">
    <location>
        <begin position="168"/>
        <end position="193"/>
    </location>
</feature>
<feature type="compositionally biased region" description="Gly residues" evidence="1">
    <location>
        <begin position="386"/>
        <end position="395"/>
    </location>
</feature>
<dbReference type="Gene3D" id="3.40.250.10">
    <property type="entry name" value="Rhodanese-like domain"/>
    <property type="match status" value="1"/>
</dbReference>
<dbReference type="Gene3D" id="4.10.1000.40">
    <property type="match status" value="1"/>
</dbReference>
<protein>
    <recommendedName>
        <fullName evidence="2">Rhodanese domain-containing protein</fullName>
    </recommendedName>
</protein>
<sequence>MPDNDDNSAPSPAAAIAAVADGGRNEGRYASERADLRRKRRKRGRPACGSGDDDDDNDGGRGGGRRAVRDDDRRRRRRRRRRLTARHAVARGGMDARGAHGGLRHRRPSLVVEEGGGGENDADDNDNDNDDTAIIHNPKSMGRWFPKASVIKSSVCYSNDYLAVLAKKARKEKSKDKDEKNATTTEEEEEEEEPMASLVLFYQYVSPPWSTSKVASFLSYLTKIVNHRNNVGGRIRVSSEGVNATVSAASAPRVGGGDNGDGRRPASFRAASTLRHLAEDVRRFDARSFVDTDFKYVDGLSADRHFKEMKLLPVKELVFYGIREEDVRVGGNGDGGGVNGGVHLDPRDYHEMLKRNDAVVIDVRNHYEAAIGRFEGQMEVKEEGGDGGGGGGGGASPALPAKKDENGNNDGDDDDDAVKERGGKGGGGGARYIDPRMRKSTDFASWLAEPDTKKKLEGKTVLMFCTGGIRCERASAYLNSQMGSEVKGVYQLRGGVERYLQSFPDGGFWRGKNFVFDKREAIGPGNVNGDGGVVRRDDGLAGGAIVSTAAAAKANKNAAPRGGKGERGDGKLLSWGTECAVCRKPWDRYIGKRKCYTCGVPVLVCDACLSRSPRAPTKRKRKRKNVEEGGAEAEEKRDASGKAEADDQSRREEIERIRCPLCIEEGVTVPAKDVEYTDNGVRGKPRSSSFAEDGGFDEGYGAACKIVNARDDTQKAARSVLKWGGGHAARKKEKRKLSRRPCRFGADCARKDCFFYHPER</sequence>
<feature type="region of interest" description="Disordered" evidence="1">
    <location>
        <begin position="616"/>
        <end position="651"/>
    </location>
</feature>
<evidence type="ECO:0000313" key="3">
    <source>
        <dbReference type="EMBL" id="KAL3777206.1"/>
    </source>
</evidence>
<feature type="compositionally biased region" description="Acidic residues" evidence="1">
    <location>
        <begin position="120"/>
        <end position="131"/>
    </location>
</feature>
<feature type="region of interest" description="Disordered" evidence="1">
    <location>
        <begin position="380"/>
        <end position="435"/>
    </location>
</feature>
<dbReference type="Gene3D" id="3.30.70.100">
    <property type="match status" value="1"/>
</dbReference>
<accession>A0ABD3NQ33</accession>
<feature type="compositionally biased region" description="Basic and acidic residues" evidence="1">
    <location>
        <begin position="23"/>
        <end position="35"/>
    </location>
</feature>
<dbReference type="EMBL" id="JALLAZ020001306">
    <property type="protein sequence ID" value="KAL3777206.1"/>
    <property type="molecule type" value="Genomic_DNA"/>
</dbReference>
<dbReference type="PANTHER" id="PTHR43268:SF7">
    <property type="entry name" value="RHODANESE DOMAIN-CONTAINING PROTEIN"/>
    <property type="match status" value="1"/>
</dbReference>
<feature type="compositionally biased region" description="Basic residues" evidence="1">
    <location>
        <begin position="36"/>
        <end position="45"/>
    </location>
</feature>
<feature type="compositionally biased region" description="Basic residues" evidence="1">
    <location>
        <begin position="74"/>
        <end position="89"/>
    </location>
</feature>
<feature type="compositionally biased region" description="Low complexity" evidence="1">
    <location>
        <begin position="7"/>
        <end position="21"/>
    </location>
</feature>
<name>A0ABD3NQ33_9STRA</name>
<dbReference type="SMART" id="SM00450">
    <property type="entry name" value="RHOD"/>
    <property type="match status" value="1"/>
</dbReference>
<feature type="compositionally biased region" description="Basic and acidic residues" evidence="1">
    <location>
        <begin position="633"/>
        <end position="651"/>
    </location>
</feature>
<feature type="region of interest" description="Disordered" evidence="1">
    <location>
        <begin position="1"/>
        <end position="132"/>
    </location>
</feature>
<gene>
    <name evidence="3" type="ORF">ACHAW5_000744</name>
</gene>
<dbReference type="AlphaFoldDB" id="A0ABD3NQ33"/>
<evidence type="ECO:0000256" key="1">
    <source>
        <dbReference type="SAM" id="MobiDB-lite"/>
    </source>
</evidence>
<dbReference type="InterPro" id="IPR036873">
    <property type="entry name" value="Rhodanese-like_dom_sf"/>
</dbReference>
<dbReference type="InterPro" id="IPR020936">
    <property type="entry name" value="TrhO"/>
</dbReference>
<dbReference type="Proteomes" id="UP001530315">
    <property type="component" value="Unassembled WGS sequence"/>
</dbReference>
<feature type="domain" description="Rhodanese" evidence="2">
    <location>
        <begin position="354"/>
        <end position="508"/>
    </location>
</feature>
<dbReference type="InterPro" id="IPR001763">
    <property type="entry name" value="Rhodanese-like_dom"/>
</dbReference>
<keyword evidence="4" id="KW-1185">Reference proteome</keyword>
<dbReference type="PROSITE" id="PS50206">
    <property type="entry name" value="RHODANESE_3"/>
    <property type="match status" value="1"/>
</dbReference>
<evidence type="ECO:0000259" key="2">
    <source>
        <dbReference type="PROSITE" id="PS50206"/>
    </source>
</evidence>
<proteinExistence type="predicted"/>
<comment type="caution">
    <text evidence="3">The sequence shown here is derived from an EMBL/GenBank/DDBJ whole genome shotgun (WGS) entry which is preliminary data.</text>
</comment>
<organism evidence="3 4">
    <name type="scientific">Stephanodiscus triporus</name>
    <dbReference type="NCBI Taxonomy" id="2934178"/>
    <lineage>
        <taxon>Eukaryota</taxon>
        <taxon>Sar</taxon>
        <taxon>Stramenopiles</taxon>
        <taxon>Ochrophyta</taxon>
        <taxon>Bacillariophyta</taxon>
        <taxon>Coscinodiscophyceae</taxon>
        <taxon>Thalassiosirophycidae</taxon>
        <taxon>Stephanodiscales</taxon>
        <taxon>Stephanodiscaceae</taxon>
        <taxon>Stephanodiscus</taxon>
    </lineage>
</organism>
<reference evidence="3 4" key="1">
    <citation type="submission" date="2024-10" db="EMBL/GenBank/DDBJ databases">
        <title>Updated reference genomes for cyclostephanoid diatoms.</title>
        <authorList>
            <person name="Roberts W.R."/>
            <person name="Alverson A.J."/>
        </authorList>
    </citation>
    <scope>NUCLEOTIDE SEQUENCE [LARGE SCALE GENOMIC DNA]</scope>
    <source>
        <strain evidence="3 4">AJA276-08</strain>
    </source>
</reference>
<dbReference type="SUPFAM" id="SSF52821">
    <property type="entry name" value="Rhodanese/Cell cycle control phosphatase"/>
    <property type="match status" value="1"/>
</dbReference>